<reference evidence="2" key="1">
    <citation type="journal article" date="2014" name="Int. J. Syst. Evol. Microbiol.">
        <title>Complete genome sequence of Corynebacterium casei LMG S-19264T (=DSM 44701T), isolated from a smear-ripened cheese.</title>
        <authorList>
            <consortium name="US DOE Joint Genome Institute (JGI-PGF)"/>
            <person name="Walter F."/>
            <person name="Albersmeier A."/>
            <person name="Kalinowski J."/>
            <person name="Ruckert C."/>
        </authorList>
    </citation>
    <scope>NUCLEOTIDE SEQUENCE</scope>
    <source>
        <strain evidence="2">KCTC 23077</strain>
    </source>
</reference>
<dbReference type="EMBL" id="BMYD01000001">
    <property type="protein sequence ID" value="GHA72101.1"/>
    <property type="molecule type" value="Genomic_DNA"/>
</dbReference>
<evidence type="ECO:0000313" key="2">
    <source>
        <dbReference type="EMBL" id="GHA72101.1"/>
    </source>
</evidence>
<name>A0A918W795_9GAMM</name>
<accession>A0A918W795</accession>
<dbReference type="Proteomes" id="UP000646426">
    <property type="component" value="Unassembled WGS sequence"/>
</dbReference>
<evidence type="ECO:0000256" key="1">
    <source>
        <dbReference type="SAM" id="MobiDB-lite"/>
    </source>
</evidence>
<feature type="compositionally biased region" description="Basic and acidic residues" evidence="1">
    <location>
        <begin position="104"/>
        <end position="116"/>
    </location>
</feature>
<organism evidence="2 3">
    <name type="scientific">Cognatilysobacter bugurensis</name>
    <dbReference type="NCBI Taxonomy" id="543356"/>
    <lineage>
        <taxon>Bacteria</taxon>
        <taxon>Pseudomonadati</taxon>
        <taxon>Pseudomonadota</taxon>
        <taxon>Gammaproteobacteria</taxon>
        <taxon>Lysobacterales</taxon>
        <taxon>Lysobacteraceae</taxon>
        <taxon>Cognatilysobacter</taxon>
    </lineage>
</organism>
<comment type="caution">
    <text evidence="2">The sequence shown here is derived from an EMBL/GenBank/DDBJ whole genome shotgun (WGS) entry which is preliminary data.</text>
</comment>
<feature type="compositionally biased region" description="Acidic residues" evidence="1">
    <location>
        <begin position="124"/>
        <end position="134"/>
    </location>
</feature>
<keyword evidence="3" id="KW-1185">Reference proteome</keyword>
<dbReference type="AlphaFoldDB" id="A0A918W795"/>
<reference evidence="2" key="2">
    <citation type="submission" date="2020-09" db="EMBL/GenBank/DDBJ databases">
        <authorList>
            <person name="Sun Q."/>
            <person name="Kim S."/>
        </authorList>
    </citation>
    <scope>NUCLEOTIDE SEQUENCE</scope>
    <source>
        <strain evidence="2">KCTC 23077</strain>
    </source>
</reference>
<protein>
    <recommendedName>
        <fullName evidence="4">Metallo-beta-lactamase domain-containing protein</fullName>
    </recommendedName>
</protein>
<sequence>MSALTAEIRKVSGLRFNVLFLSHLDSDHVAGIDRLLLAASGVDEVVLPYLGAEDWALHLAASAASGTLTSSLLDLAADPAGWLGARGVGRIIFVAGVDDDDAVGRPDSIEPGRHLPELPSQDPDGTEDAAEPMETDWSRPPRVLDAGDPASRRAATALLAHGAVAAVRVAGQRLNWVLSPFAFRPSAAKMATFRNALEHHFGCCWTAKDYANFARSTEGRARLRKCYDAVWRDHNLHSMALYAGPATPAGGPRLCTAWHGKFVRPVPPGWISTGDFDASVTRRRAGLLNYYSPYARMVGQLGLPHHGSDLSFNPGMLGAFPRLRCAIAAVGPNRYGHPGSAVQTAVAAAPLVDFVRVDEYPSNTYRVRGIVPAWT</sequence>
<feature type="region of interest" description="Disordered" evidence="1">
    <location>
        <begin position="104"/>
        <end position="143"/>
    </location>
</feature>
<evidence type="ECO:0000313" key="3">
    <source>
        <dbReference type="Proteomes" id="UP000646426"/>
    </source>
</evidence>
<gene>
    <name evidence="2" type="ORF">GCM10007067_05710</name>
</gene>
<proteinExistence type="predicted"/>
<evidence type="ECO:0008006" key="4">
    <source>
        <dbReference type="Google" id="ProtNLM"/>
    </source>
</evidence>